<dbReference type="GeneID" id="93120599"/>
<dbReference type="PROSITE" id="PS51257">
    <property type="entry name" value="PROKAR_LIPOPROTEIN"/>
    <property type="match status" value="1"/>
</dbReference>
<comment type="caution">
    <text evidence="3">The sequence shown here is derived from an EMBL/GenBank/DDBJ whole genome shotgun (WGS) entry which is preliminary data.</text>
</comment>
<evidence type="ECO:0000313" key="3">
    <source>
        <dbReference type="EMBL" id="KAK99382.1"/>
    </source>
</evidence>
<gene>
    <name evidence="3" type="ORF">L497_0552</name>
</gene>
<evidence type="ECO:0000256" key="1">
    <source>
        <dbReference type="SAM" id="SignalP"/>
    </source>
</evidence>
<organism evidence="3 4">
    <name type="scientific">Bordetella holmesii CDC-H585-BH</name>
    <dbReference type="NCBI Taxonomy" id="1331206"/>
    <lineage>
        <taxon>Bacteria</taxon>
        <taxon>Pseudomonadati</taxon>
        <taxon>Pseudomonadota</taxon>
        <taxon>Betaproteobacteria</taxon>
        <taxon>Burkholderiales</taxon>
        <taxon>Alcaligenaceae</taxon>
        <taxon>Bordetella</taxon>
    </lineage>
</organism>
<evidence type="ECO:0000313" key="4">
    <source>
        <dbReference type="Proteomes" id="UP000026682"/>
    </source>
</evidence>
<dbReference type="SUPFAM" id="SSF159594">
    <property type="entry name" value="XCC0632-like"/>
    <property type="match status" value="1"/>
</dbReference>
<dbReference type="InterPro" id="IPR005586">
    <property type="entry name" value="ABC_trans_aux"/>
</dbReference>
<dbReference type="STRING" id="35814.BBB42_06080"/>
<dbReference type="RefSeq" id="WP_005012841.1">
    <property type="nucleotide sequence ID" value="NZ_JFZZ01000011.1"/>
</dbReference>
<protein>
    <submittedName>
        <fullName evidence="3">PF03886 family protein</fullName>
    </submittedName>
</protein>
<feature type="domain" description="ABC-type transport auxiliary lipoprotein component" evidence="2">
    <location>
        <begin position="28"/>
        <end position="187"/>
    </location>
</feature>
<dbReference type="Gene3D" id="3.40.50.10610">
    <property type="entry name" value="ABC-type transport auxiliary lipoprotein component"/>
    <property type="match status" value="1"/>
</dbReference>
<feature type="signal peptide" evidence="1">
    <location>
        <begin position="1"/>
        <end position="27"/>
    </location>
</feature>
<dbReference type="Proteomes" id="UP000026682">
    <property type="component" value="Unassembled WGS sequence"/>
</dbReference>
<reference evidence="3 4" key="1">
    <citation type="submission" date="2014-03" db="EMBL/GenBank/DDBJ databases">
        <title>Genome sequence of Bordetella holmseii.</title>
        <authorList>
            <person name="Harvill E."/>
            <person name="Goodfield L.L."/>
            <person name="Ivanov Y."/>
            <person name="Meyer J.A."/>
            <person name="Newth C."/>
            <person name="Cassiday P."/>
            <person name="Tondella M.L."/>
            <person name="Liao P."/>
            <person name="Zimmerman J."/>
            <person name="Meert K."/>
            <person name="Wessel D."/>
            <person name="Berger J."/>
            <person name="Dean J.M."/>
            <person name="Holubkov R."/>
            <person name="Burr J."/>
            <person name="Liu T."/>
            <person name="Brinkac L.M."/>
            <person name="Sanka R."/>
            <person name="Kim M."/>
            <person name="Losada L."/>
        </authorList>
    </citation>
    <scope>NUCLEOTIDE SEQUENCE [LARGE SCALE GENOMIC DNA]</scope>
    <source>
        <strain evidence="3 4">CDC-H585-BH</strain>
    </source>
</reference>
<evidence type="ECO:0000259" key="2">
    <source>
        <dbReference type="Pfam" id="PF03886"/>
    </source>
</evidence>
<accession>A0A158M8W2</accession>
<sequence length="221" mass="23214">MKPLRLSASLILLSLLAACGSSPPARYYTLQTPAPSATASAGNAGFMIEVLPVIVPAQADQPQIMLRTGEGSIVPLYSERWSAPLGDELRAALSDGLTRDLGVLDVRVVRPPVGTPVWRVQADVQRFDVSERGQAVLDVTWRARPISVKGQALICRSIIALTAPGTDIPHLVVAQQQAAALLARTIASGIRQAGQNAEPAGPQVIMQGCTTLSEAAVLPEG</sequence>
<name>A0A158M8W2_9BORD</name>
<dbReference type="AlphaFoldDB" id="A0A158M8W2"/>
<dbReference type="PATRIC" id="fig|1331206.3.peg.296"/>
<keyword evidence="1" id="KW-0732">Signal</keyword>
<proteinExistence type="predicted"/>
<dbReference type="EMBL" id="JFZZ01000011">
    <property type="protein sequence ID" value="KAK99382.1"/>
    <property type="molecule type" value="Genomic_DNA"/>
</dbReference>
<feature type="chain" id="PRO_5007628709" evidence="1">
    <location>
        <begin position="28"/>
        <end position="221"/>
    </location>
</feature>
<dbReference type="Pfam" id="PF03886">
    <property type="entry name" value="ABC_trans_aux"/>
    <property type="match status" value="1"/>
</dbReference>